<dbReference type="SUPFAM" id="SSF56672">
    <property type="entry name" value="DNA/RNA polymerases"/>
    <property type="match status" value="1"/>
</dbReference>
<dbReference type="EMBL" id="UZAF01000550">
    <property type="protein sequence ID" value="VDO06013.1"/>
    <property type="molecule type" value="Genomic_DNA"/>
</dbReference>
<sequence>MVPNGLCKIDIDGMTKVAVVNTSEEPMVMRKGREVGEWEKAYWNELRFRDTPADILRSQGMSMSVKKRLNTLFELLIRNRNGRALPSKMQEIVENNNHVFAVEDSELTQTSSVDHDIDTEDTKPIRQQTRPQAREVLSTTPVLAQPDVKETQSGKNPYVIYTDTSSLGVGAVLCQQGVDEFLHPIYFASK</sequence>
<dbReference type="OrthoDB" id="154058at2759"/>
<keyword evidence="3" id="KW-1185">Reference proteome</keyword>
<accession>A0A0N4VTP3</accession>
<dbReference type="Proteomes" id="UP000268014">
    <property type="component" value="Unassembled WGS sequence"/>
</dbReference>
<reference evidence="2 3" key="2">
    <citation type="submission" date="2018-11" db="EMBL/GenBank/DDBJ databases">
        <authorList>
            <consortium name="Pathogen Informatics"/>
        </authorList>
    </citation>
    <scope>NUCLEOTIDE SEQUENCE [LARGE SCALE GENOMIC DNA]</scope>
    <source>
        <strain evidence="2 3">MHpl1</strain>
    </source>
</reference>
<proteinExistence type="predicted"/>
<evidence type="ECO:0000313" key="3">
    <source>
        <dbReference type="Proteomes" id="UP000268014"/>
    </source>
</evidence>
<dbReference type="Pfam" id="PF17919">
    <property type="entry name" value="RT_RNaseH_2"/>
    <property type="match status" value="1"/>
</dbReference>
<dbReference type="AlphaFoldDB" id="A0A0N4VTP3"/>
<dbReference type="InterPro" id="IPR043502">
    <property type="entry name" value="DNA/RNA_pol_sf"/>
</dbReference>
<dbReference type="WBParaSite" id="HPLM_0000066001-mRNA-1">
    <property type="protein sequence ID" value="HPLM_0000066001-mRNA-1"/>
    <property type="gene ID" value="HPLM_0000066001"/>
</dbReference>
<name>A0A0N4VTP3_HAEPC</name>
<protein>
    <submittedName>
        <fullName evidence="4">RT_RNaseH_2 domain-containing protein</fullName>
    </submittedName>
</protein>
<feature type="domain" description="Reverse transcriptase/retrotransposon-derived protein RNase H-like" evidence="1">
    <location>
        <begin position="132"/>
        <end position="190"/>
    </location>
</feature>
<dbReference type="InterPro" id="IPR041577">
    <property type="entry name" value="RT_RNaseH_2"/>
</dbReference>
<evidence type="ECO:0000313" key="2">
    <source>
        <dbReference type="EMBL" id="VDO06013.1"/>
    </source>
</evidence>
<evidence type="ECO:0000313" key="4">
    <source>
        <dbReference type="WBParaSite" id="HPLM_0000066001-mRNA-1"/>
    </source>
</evidence>
<reference evidence="4" key="1">
    <citation type="submission" date="2017-02" db="UniProtKB">
        <authorList>
            <consortium name="WormBaseParasite"/>
        </authorList>
    </citation>
    <scope>IDENTIFICATION</scope>
</reference>
<organism evidence="4">
    <name type="scientific">Haemonchus placei</name>
    <name type="common">Barber's pole worm</name>
    <dbReference type="NCBI Taxonomy" id="6290"/>
    <lineage>
        <taxon>Eukaryota</taxon>
        <taxon>Metazoa</taxon>
        <taxon>Ecdysozoa</taxon>
        <taxon>Nematoda</taxon>
        <taxon>Chromadorea</taxon>
        <taxon>Rhabditida</taxon>
        <taxon>Rhabditina</taxon>
        <taxon>Rhabditomorpha</taxon>
        <taxon>Strongyloidea</taxon>
        <taxon>Trichostrongylidae</taxon>
        <taxon>Haemonchus</taxon>
    </lineage>
</organism>
<gene>
    <name evidence="2" type="ORF">HPLM_LOCUS661</name>
</gene>
<evidence type="ECO:0000259" key="1">
    <source>
        <dbReference type="Pfam" id="PF17919"/>
    </source>
</evidence>